<name>A0ABQ5KXY5_9EUKA</name>
<reference evidence="2" key="1">
    <citation type="submission" date="2022-03" db="EMBL/GenBank/DDBJ databases">
        <title>Draft genome sequence of Aduncisulcus paluster, a free-living microaerophilic Fornicata.</title>
        <authorList>
            <person name="Yuyama I."/>
            <person name="Kume K."/>
            <person name="Tamura T."/>
            <person name="Inagaki Y."/>
            <person name="Hashimoto T."/>
        </authorList>
    </citation>
    <scope>NUCLEOTIDE SEQUENCE</scope>
    <source>
        <strain evidence="2">NY0171</strain>
    </source>
</reference>
<dbReference type="Proteomes" id="UP001057375">
    <property type="component" value="Unassembled WGS sequence"/>
</dbReference>
<feature type="compositionally biased region" description="Acidic residues" evidence="1">
    <location>
        <begin position="553"/>
        <end position="562"/>
    </location>
</feature>
<proteinExistence type="predicted"/>
<dbReference type="SUPFAM" id="SSF56281">
    <property type="entry name" value="Metallo-hydrolase/oxidoreductase"/>
    <property type="match status" value="1"/>
</dbReference>
<keyword evidence="3" id="KW-1185">Reference proteome</keyword>
<feature type="compositionally biased region" description="Low complexity" evidence="1">
    <location>
        <begin position="624"/>
        <end position="636"/>
    </location>
</feature>
<accession>A0ABQ5KXY5</accession>
<comment type="caution">
    <text evidence="2">The sequence shown here is derived from an EMBL/GenBank/DDBJ whole genome shotgun (WGS) entry which is preliminary data.</text>
</comment>
<feature type="non-terminal residue" evidence="2">
    <location>
        <position position="653"/>
    </location>
</feature>
<feature type="compositionally biased region" description="Basic and acidic residues" evidence="1">
    <location>
        <begin position="563"/>
        <end position="583"/>
    </location>
</feature>
<evidence type="ECO:0008006" key="4">
    <source>
        <dbReference type="Google" id="ProtNLM"/>
    </source>
</evidence>
<evidence type="ECO:0000256" key="1">
    <source>
        <dbReference type="SAM" id="MobiDB-lite"/>
    </source>
</evidence>
<feature type="compositionally biased region" description="Low complexity" evidence="1">
    <location>
        <begin position="243"/>
        <end position="252"/>
    </location>
</feature>
<evidence type="ECO:0000313" key="2">
    <source>
        <dbReference type="EMBL" id="GKT37298.1"/>
    </source>
</evidence>
<sequence length="653" mass="72605">MGMNPSTPLPSTLNLVSKAKTFSDDATLSKTQSHLINGVTIEICYVVTGCRGAYNFYIIKCGNYAAIIDSGDRGCNWKVHNIVKRYLLDCDYIEYFETHNDLDHYYYRGFITELVERKNGHVYIRPKGEFDSFVSYCCEKERGFEWVDAFSSRCGNNCVLSRPSSKSPIPCPFDIKLFIPSPHASENANSILVFFSHPLSVQSKSSSSSTSSYSYPSGNPTIQTPIISSPLSPSVSHRIHQEPISSSMPSPHPSLLSPVPSVSIPSVPSTQPFTAFFTGDMVYYTADRLNTMTFFGKDFLSRHGVSSSIFLTAPHHGSKRYSHEFFSLCVSGRVLSVPSGGSLSSKKKDNFSLQWDTYGRREWIIAMRNRGAHELISILKQLNVMKIIEDSIVHMDLDGQISLDEKETEIAATCSSACCCSPSSPSSSSPSSSSSSSLHSPCSICDPSLIKTIIHCLAHVPALAYVHNTNETCLTPRLYSFVQAFMSVSRADPTKYLEDISLVLEYFDSALCRYEKLIEKFITGKKPDEKDTKETGKEKETEKEKEKKIAIFDESDDSEEEEEVHKKEESDGIIGDLKERKDQTITQQHTKPLCETDLDGYDKKQSIERAEEEGEGDVAASKESSTQIDQDTSSSSLPAVKSLDDDAEKNDPE</sequence>
<organism evidence="2 3">
    <name type="scientific">Aduncisulcus paluster</name>
    <dbReference type="NCBI Taxonomy" id="2918883"/>
    <lineage>
        <taxon>Eukaryota</taxon>
        <taxon>Metamonada</taxon>
        <taxon>Carpediemonas-like organisms</taxon>
        <taxon>Aduncisulcus</taxon>
    </lineage>
</organism>
<gene>
    <name evidence="2" type="ORF">ADUPG1_010114</name>
</gene>
<feature type="compositionally biased region" description="Basic and acidic residues" evidence="1">
    <location>
        <begin position="600"/>
        <end position="609"/>
    </location>
</feature>
<feature type="region of interest" description="Disordered" evidence="1">
    <location>
        <begin position="527"/>
        <end position="653"/>
    </location>
</feature>
<protein>
    <recommendedName>
        <fullName evidence="4">Metallo-beta-lactamase domain-containing protein</fullName>
    </recommendedName>
</protein>
<feature type="region of interest" description="Disordered" evidence="1">
    <location>
        <begin position="231"/>
        <end position="252"/>
    </location>
</feature>
<dbReference type="InterPro" id="IPR036866">
    <property type="entry name" value="RibonucZ/Hydroxyglut_hydro"/>
</dbReference>
<evidence type="ECO:0000313" key="3">
    <source>
        <dbReference type="Proteomes" id="UP001057375"/>
    </source>
</evidence>
<feature type="compositionally biased region" description="Basic and acidic residues" evidence="1">
    <location>
        <begin position="527"/>
        <end position="551"/>
    </location>
</feature>
<dbReference type="EMBL" id="BQXS01011441">
    <property type="protein sequence ID" value="GKT37298.1"/>
    <property type="molecule type" value="Genomic_DNA"/>
</dbReference>